<feature type="region of interest" description="Disordered" evidence="1">
    <location>
        <begin position="417"/>
        <end position="648"/>
    </location>
</feature>
<organism evidence="2 3">
    <name type="scientific">Moesziomyces aphidis</name>
    <name type="common">Pseudozyma aphidis</name>
    <dbReference type="NCBI Taxonomy" id="84754"/>
    <lineage>
        <taxon>Eukaryota</taxon>
        <taxon>Fungi</taxon>
        <taxon>Dikarya</taxon>
        <taxon>Basidiomycota</taxon>
        <taxon>Ustilaginomycotina</taxon>
        <taxon>Ustilaginomycetes</taxon>
        <taxon>Ustilaginales</taxon>
        <taxon>Ustilaginaceae</taxon>
        <taxon>Moesziomyces</taxon>
    </lineage>
</organism>
<dbReference type="PANTHER" id="PTHR34065">
    <property type="entry name" value="CELL DIVISION CONTROL PROTEIN 14"/>
    <property type="match status" value="1"/>
</dbReference>
<feature type="compositionally biased region" description="Polar residues" evidence="1">
    <location>
        <begin position="14"/>
        <end position="25"/>
    </location>
</feature>
<evidence type="ECO:0000256" key="1">
    <source>
        <dbReference type="SAM" id="MobiDB-lite"/>
    </source>
</evidence>
<evidence type="ECO:0008006" key="4">
    <source>
        <dbReference type="Google" id="ProtNLM"/>
    </source>
</evidence>
<feature type="region of interest" description="Disordered" evidence="1">
    <location>
        <begin position="1"/>
        <end position="40"/>
    </location>
</feature>
<name>W3VTY5_MOEAP</name>
<dbReference type="OrthoDB" id="5357220at2759"/>
<dbReference type="AlphaFoldDB" id="W3VTY5"/>
<feature type="compositionally biased region" description="Polar residues" evidence="1">
    <location>
        <begin position="542"/>
        <end position="552"/>
    </location>
</feature>
<protein>
    <recommendedName>
        <fullName evidence="4">Don3 interacting protein</fullName>
    </recommendedName>
</protein>
<feature type="compositionally biased region" description="Low complexity" evidence="1">
    <location>
        <begin position="257"/>
        <end position="272"/>
    </location>
</feature>
<evidence type="ECO:0000313" key="3">
    <source>
        <dbReference type="Proteomes" id="UP000019462"/>
    </source>
</evidence>
<reference evidence="2 3" key="1">
    <citation type="journal article" date="2014" name="Genome Announc.">
        <title>Genome sequence of the basidiomycetous fungus Pseudozyma aphidis DSM70725, an efficient producer of biosurfactant mannosylerythritol lipids.</title>
        <authorList>
            <person name="Lorenz S."/>
            <person name="Guenther M."/>
            <person name="Grumaz C."/>
            <person name="Rupp S."/>
            <person name="Zibek S."/>
            <person name="Sohn K."/>
        </authorList>
    </citation>
    <scope>NUCLEOTIDE SEQUENCE [LARGE SCALE GENOMIC DNA]</scope>
    <source>
        <strain evidence="3">ATCC 32657 / CBS 517.83 / DSM 70725 / JCM 10318 / NBRC 10182 / NRRL Y-7954 / St-0401</strain>
    </source>
</reference>
<feature type="compositionally biased region" description="Polar residues" evidence="1">
    <location>
        <begin position="666"/>
        <end position="683"/>
    </location>
</feature>
<feature type="region of interest" description="Disordered" evidence="1">
    <location>
        <begin position="666"/>
        <end position="718"/>
    </location>
</feature>
<proteinExistence type="predicted"/>
<keyword evidence="3" id="KW-1185">Reference proteome</keyword>
<dbReference type="Proteomes" id="UP000019462">
    <property type="component" value="Unassembled WGS sequence"/>
</dbReference>
<dbReference type="EMBL" id="AWNI01000003">
    <property type="protein sequence ID" value="ETS65024.1"/>
    <property type="molecule type" value="Genomic_DNA"/>
</dbReference>
<accession>W3VTY5</accession>
<sequence length="773" mass="82218">MSSHGVAHPRSAAGTPTQTRPSFSTARDHFSPGNSRPNAMSRSIDLEATIETWLDALNSPLSTPSERTSTLNDIERLLVNLTDPSSRSSALVGLDHAATFWSLQATAGFSLAEALMALVFRLHLDLQREHELQATHASSSLYAAADAAPPLDGLGIQMSKAHNKQAKMSVWSMSEAQHQRLHATVSEFCIAITILQGLTLCSTSSKRIMRRKSSLELLLQIVLADYCTQLLPPVLMPASQALTPTSPSFSLPPTPSTPASSSSSSPSKSSVTASSSADSVAEAPLSLPSGFALDLLMCVLVDSQEAQDRFAEMGGIHQIVQLSHKCADTVTTPVSTPVTATSPSLRDVAATSAARSGHIVALKQTDLLCLEFRYFWSQLLNSEPARRASLDNVAGTHSAATSFYSVMDPPSTVLVEAETAAEPSTPKASLRKRASRRVLGESETPLVETPKARGRVQAPSSTRATSEEAPSRTLDQQAGEVNASPRRLRHSTSVAELRKKPSVAKSMPPVPPLPILEPTVSIAIKPDAASSERRFASRRPATSGSGSASVRPSASALPGGGQLGERVRRSTVSEASTADGGPDRIKFSPTRPGMSSRERPRIPSPLKPRSAAQQAAELDTQRRADALTNQAIPYRRLRASTASTPFSPTDNVAAAHRDADAENCNPFSTAHTQAKPQQEARTQLRSKRSTHMLRESPQPMADVVAGAGSMRRSDTRVGMVPSESAYSLGVGSGPVKLPPSPAVRRAQLARARSLSPTKLTHLGQRLSVAQPDL</sequence>
<dbReference type="HOGENOM" id="CLU_020427_0_0_1"/>
<feature type="region of interest" description="Disordered" evidence="1">
    <location>
        <begin position="243"/>
        <end position="272"/>
    </location>
</feature>
<evidence type="ECO:0000313" key="2">
    <source>
        <dbReference type="EMBL" id="ETS65024.1"/>
    </source>
</evidence>
<dbReference type="InterPro" id="IPR012535">
    <property type="entry name" value="Cell_div_Cdc14"/>
</dbReference>
<gene>
    <name evidence="2" type="ORF">PaG_00477</name>
</gene>
<dbReference type="PANTHER" id="PTHR34065:SF1">
    <property type="entry name" value="CELL DIVISION CONTROL PROTEIN 14"/>
    <property type="match status" value="1"/>
</dbReference>
<comment type="caution">
    <text evidence="2">The sequence shown here is derived from an EMBL/GenBank/DDBJ whole genome shotgun (WGS) entry which is preliminary data.</text>
</comment>